<reference evidence="4" key="1">
    <citation type="submission" date="2018-12" db="EMBL/GenBank/DDBJ databases">
        <title>Genome sequence of Peanibacillus sp.</title>
        <authorList>
            <person name="Subramani G."/>
            <person name="Srinivasan S."/>
            <person name="Kim M.K."/>
        </authorList>
    </citation>
    <scope>NUCLEOTIDE SEQUENCE [LARGE SCALE GENOMIC DNA]</scope>
    <source>
        <strain evidence="4">18JY67-1</strain>
    </source>
</reference>
<name>A0A3Q8X4Y8_9BACL</name>
<sequence>MNEEMLFKGVYTLSLKEYRAFTLYHQRNQLRFYPVFIFLVFSVTVLFSGGHISDWAYFVPIGVGVAVAVSLLSYLSVIFRTHRVYKSNKIIQKDQTIELSERGLHLTSVNSTSWIEWTDVYKAVESKSQYLIYISKNQAVVVPKEKVDHIKLSAVLQTFMDAKKLRIS</sequence>
<dbReference type="OrthoDB" id="2631198at2"/>
<feature type="transmembrane region" description="Helical" evidence="1">
    <location>
        <begin position="32"/>
        <end position="49"/>
    </location>
</feature>
<dbReference type="RefSeq" id="WP_126013858.1">
    <property type="nucleotide sequence ID" value="NZ_CP034437.1"/>
</dbReference>
<evidence type="ECO:0000313" key="3">
    <source>
        <dbReference type="EMBL" id="AZN39360.1"/>
    </source>
</evidence>
<protein>
    <submittedName>
        <fullName evidence="3">YcxB family protein</fullName>
    </submittedName>
</protein>
<evidence type="ECO:0000313" key="4">
    <source>
        <dbReference type="Proteomes" id="UP000272528"/>
    </source>
</evidence>
<keyword evidence="1" id="KW-1133">Transmembrane helix</keyword>
<dbReference type="Pfam" id="PF14317">
    <property type="entry name" value="YcxB"/>
    <property type="match status" value="1"/>
</dbReference>
<dbReference type="EMBL" id="CP034437">
    <property type="protein sequence ID" value="AZN39360.1"/>
    <property type="molecule type" value="Genomic_DNA"/>
</dbReference>
<keyword evidence="1" id="KW-0812">Transmembrane</keyword>
<evidence type="ECO:0000259" key="2">
    <source>
        <dbReference type="Pfam" id="PF14317"/>
    </source>
</evidence>
<accession>A0A3Q8X4Y8</accession>
<dbReference type="AlphaFoldDB" id="A0A3Q8X4Y8"/>
<gene>
    <name evidence="3" type="ORF">EJC50_06565</name>
</gene>
<evidence type="ECO:0000256" key="1">
    <source>
        <dbReference type="SAM" id="Phobius"/>
    </source>
</evidence>
<proteinExistence type="predicted"/>
<organism evidence="3 4">
    <name type="scientific">Paenibacillus albus</name>
    <dbReference type="NCBI Taxonomy" id="2495582"/>
    <lineage>
        <taxon>Bacteria</taxon>
        <taxon>Bacillati</taxon>
        <taxon>Bacillota</taxon>
        <taxon>Bacilli</taxon>
        <taxon>Bacillales</taxon>
        <taxon>Paenibacillaceae</taxon>
        <taxon>Paenibacillus</taxon>
    </lineage>
</organism>
<feature type="transmembrane region" description="Helical" evidence="1">
    <location>
        <begin position="55"/>
        <end position="79"/>
    </location>
</feature>
<feature type="domain" description="YcxB-like C-terminal" evidence="2">
    <location>
        <begin position="100"/>
        <end position="147"/>
    </location>
</feature>
<dbReference type="Proteomes" id="UP000272528">
    <property type="component" value="Chromosome"/>
</dbReference>
<keyword evidence="4" id="KW-1185">Reference proteome</keyword>
<dbReference type="KEGG" id="palb:EJC50_06565"/>
<keyword evidence="1" id="KW-0472">Membrane</keyword>
<dbReference type="InterPro" id="IPR025588">
    <property type="entry name" value="YcxB-like_C"/>
</dbReference>